<feature type="transmembrane region" description="Helical" evidence="8">
    <location>
        <begin position="248"/>
        <end position="272"/>
    </location>
</feature>
<feature type="transmembrane region" description="Helical" evidence="8">
    <location>
        <begin position="64"/>
        <end position="81"/>
    </location>
</feature>
<comment type="caution">
    <text evidence="9">The sequence shown here is derived from an EMBL/GenBank/DDBJ whole genome shotgun (WGS) entry which is preliminary data.</text>
</comment>
<accession>A0A063Y2T1</accession>
<reference evidence="9 10" key="1">
    <citation type="journal article" date="2005" name="Int. J. Syst. Evol. Microbiol.">
        <title>Nitrincola lacisaponensis gen. nov., sp. nov., a novel alkaliphilic bacterium isolated from an alkaline, saline lake.</title>
        <authorList>
            <person name="Dimitriu P.A."/>
            <person name="Shukla S.K."/>
            <person name="Conradt J."/>
            <person name="Marquez M.C."/>
            <person name="Ventosa A."/>
            <person name="Maglia A."/>
            <person name="Peyton B.M."/>
            <person name="Pinkart H.C."/>
            <person name="Mormile M.R."/>
        </authorList>
    </citation>
    <scope>NUCLEOTIDE SEQUENCE [LARGE SCALE GENOMIC DNA]</scope>
    <source>
        <strain evidence="9 10">4CA</strain>
    </source>
</reference>
<feature type="transmembrane region" description="Helical" evidence="8">
    <location>
        <begin position="200"/>
        <end position="222"/>
    </location>
</feature>
<gene>
    <name evidence="9" type="ORF">ADINL_1601</name>
</gene>
<protein>
    <submittedName>
        <fullName evidence="9">Hemin ABC transporter, permease protein</fullName>
    </submittedName>
</protein>
<dbReference type="FunFam" id="1.10.3470.10:FF:000001">
    <property type="entry name" value="Vitamin B12 ABC transporter permease BtuC"/>
    <property type="match status" value="1"/>
</dbReference>
<evidence type="ECO:0000256" key="5">
    <source>
        <dbReference type="ARBA" id="ARBA00022692"/>
    </source>
</evidence>
<sequence length="344" mass="35960">MQRLMSSPQLATGLLLLALVLAFSASLTQGAVSLSVWQVYGTLSGLLDDAYAQLVIIDIRLPRVVLGAIVGAGLAIAGAAMQGLFRNPLADPGLVGVSSGAALAAVMVIVLGGSWLKQWTAFWGYFALPVAAFAGGLLVTAVIYKVSTRNGRTDVALMLLAGIAINAITGAATGIMTYFATDEELRTLTFWSMGSLASASWVDVAIAGFPILCACGLLPLFARPLNAFLMGESVTRHSGFDVRRMKRLVISLTALAVGAAVAVSGVIGFVGLVAPHLVRLLVGPDHRWVLPLSAMMGAFLVVVSDIFARLLISPAELPIGLVMAAIGGPFFLWLLLQQRARVGF</sequence>
<feature type="transmembrane region" description="Helical" evidence="8">
    <location>
        <begin position="292"/>
        <end position="312"/>
    </location>
</feature>
<proteinExistence type="inferred from homology"/>
<keyword evidence="7 8" id="KW-0472">Membrane</keyword>
<dbReference type="GO" id="GO:0033214">
    <property type="term" value="P:siderophore-iron import into cell"/>
    <property type="evidence" value="ECO:0007669"/>
    <property type="project" value="TreeGrafter"/>
</dbReference>
<evidence type="ECO:0000256" key="1">
    <source>
        <dbReference type="ARBA" id="ARBA00004651"/>
    </source>
</evidence>
<keyword evidence="6 8" id="KW-1133">Transmembrane helix</keyword>
<dbReference type="SUPFAM" id="SSF81345">
    <property type="entry name" value="ABC transporter involved in vitamin B12 uptake, BtuC"/>
    <property type="match status" value="1"/>
</dbReference>
<feature type="transmembrane region" description="Helical" evidence="8">
    <location>
        <begin position="319"/>
        <end position="336"/>
    </location>
</feature>
<dbReference type="EMBL" id="JMSZ01000021">
    <property type="protein sequence ID" value="KDE39964.1"/>
    <property type="molecule type" value="Genomic_DNA"/>
</dbReference>
<dbReference type="GO" id="GO:0022857">
    <property type="term" value="F:transmembrane transporter activity"/>
    <property type="evidence" value="ECO:0007669"/>
    <property type="project" value="InterPro"/>
</dbReference>
<feature type="transmembrane region" description="Helical" evidence="8">
    <location>
        <begin position="122"/>
        <end position="144"/>
    </location>
</feature>
<dbReference type="InterPro" id="IPR037294">
    <property type="entry name" value="ABC_BtuC-like"/>
</dbReference>
<evidence type="ECO:0000256" key="7">
    <source>
        <dbReference type="ARBA" id="ARBA00023136"/>
    </source>
</evidence>
<evidence type="ECO:0000256" key="2">
    <source>
        <dbReference type="ARBA" id="ARBA00007935"/>
    </source>
</evidence>
<dbReference type="CDD" id="cd06550">
    <property type="entry name" value="TM_ABC_iron-siderophores_like"/>
    <property type="match status" value="1"/>
</dbReference>
<dbReference type="GO" id="GO:0005886">
    <property type="term" value="C:plasma membrane"/>
    <property type="evidence" value="ECO:0007669"/>
    <property type="project" value="UniProtKB-SubCell"/>
</dbReference>
<keyword evidence="10" id="KW-1185">Reference proteome</keyword>
<keyword evidence="3" id="KW-0813">Transport</keyword>
<dbReference type="PATRIC" id="fig|267850.7.peg.1579"/>
<dbReference type="Proteomes" id="UP000027318">
    <property type="component" value="Unassembled WGS sequence"/>
</dbReference>
<organism evidence="9 10">
    <name type="scientific">Nitrincola lacisaponensis</name>
    <dbReference type="NCBI Taxonomy" id="267850"/>
    <lineage>
        <taxon>Bacteria</taxon>
        <taxon>Pseudomonadati</taxon>
        <taxon>Pseudomonadota</taxon>
        <taxon>Gammaproteobacteria</taxon>
        <taxon>Oceanospirillales</taxon>
        <taxon>Oceanospirillaceae</taxon>
        <taxon>Nitrincola</taxon>
    </lineage>
</organism>
<dbReference type="InterPro" id="IPR000522">
    <property type="entry name" value="ABC_transptr_permease_BtuC"/>
</dbReference>
<feature type="transmembrane region" description="Helical" evidence="8">
    <location>
        <begin position="156"/>
        <end position="180"/>
    </location>
</feature>
<evidence type="ECO:0000256" key="3">
    <source>
        <dbReference type="ARBA" id="ARBA00022448"/>
    </source>
</evidence>
<evidence type="ECO:0000256" key="6">
    <source>
        <dbReference type="ARBA" id="ARBA00022989"/>
    </source>
</evidence>
<evidence type="ECO:0000256" key="4">
    <source>
        <dbReference type="ARBA" id="ARBA00022475"/>
    </source>
</evidence>
<evidence type="ECO:0000313" key="10">
    <source>
        <dbReference type="Proteomes" id="UP000027318"/>
    </source>
</evidence>
<keyword evidence="5 8" id="KW-0812">Transmembrane</keyword>
<dbReference type="Gene3D" id="1.10.3470.10">
    <property type="entry name" value="ABC transporter involved in vitamin B12 uptake, BtuC"/>
    <property type="match status" value="1"/>
</dbReference>
<dbReference type="RefSeq" id="WP_036546108.1">
    <property type="nucleotide sequence ID" value="NZ_JMSZ01000021.1"/>
</dbReference>
<comment type="similarity">
    <text evidence="2">Belongs to the binding-protein-dependent transport system permease family. FecCD subfamily.</text>
</comment>
<dbReference type="Pfam" id="PF01032">
    <property type="entry name" value="FecCD"/>
    <property type="match status" value="1"/>
</dbReference>
<dbReference type="PANTHER" id="PTHR30472">
    <property type="entry name" value="FERRIC ENTEROBACTIN TRANSPORT SYSTEM PERMEASE PROTEIN"/>
    <property type="match status" value="1"/>
</dbReference>
<dbReference type="AlphaFoldDB" id="A0A063Y2T1"/>
<evidence type="ECO:0000256" key="8">
    <source>
        <dbReference type="SAM" id="Phobius"/>
    </source>
</evidence>
<name>A0A063Y2T1_9GAMM</name>
<dbReference type="STRING" id="267850.ADINL_1601"/>
<evidence type="ECO:0000313" key="9">
    <source>
        <dbReference type="EMBL" id="KDE39964.1"/>
    </source>
</evidence>
<feature type="transmembrane region" description="Helical" evidence="8">
    <location>
        <begin position="93"/>
        <end position="116"/>
    </location>
</feature>
<keyword evidence="4" id="KW-1003">Cell membrane</keyword>
<comment type="subcellular location">
    <subcellularLocation>
        <location evidence="1">Cell membrane</location>
        <topology evidence="1">Multi-pass membrane protein</topology>
    </subcellularLocation>
</comment>
<dbReference type="PANTHER" id="PTHR30472:SF25">
    <property type="entry name" value="ABC TRANSPORTER PERMEASE PROTEIN MJ0876-RELATED"/>
    <property type="match status" value="1"/>
</dbReference>